<protein>
    <submittedName>
        <fullName evidence="1">Uncharacterized protein</fullName>
    </submittedName>
</protein>
<accession>A0A2I0VL01</accession>
<dbReference type="EMBL" id="KZ503438">
    <property type="protein sequence ID" value="PKU64087.1"/>
    <property type="molecule type" value="Genomic_DNA"/>
</dbReference>
<name>A0A2I0VL01_9ASPA</name>
<evidence type="ECO:0000313" key="2">
    <source>
        <dbReference type="Proteomes" id="UP000233837"/>
    </source>
</evidence>
<gene>
    <name evidence="1" type="ORF">MA16_Dca007993</name>
</gene>
<organism evidence="1 2">
    <name type="scientific">Dendrobium catenatum</name>
    <dbReference type="NCBI Taxonomy" id="906689"/>
    <lineage>
        <taxon>Eukaryota</taxon>
        <taxon>Viridiplantae</taxon>
        <taxon>Streptophyta</taxon>
        <taxon>Embryophyta</taxon>
        <taxon>Tracheophyta</taxon>
        <taxon>Spermatophyta</taxon>
        <taxon>Magnoliopsida</taxon>
        <taxon>Liliopsida</taxon>
        <taxon>Asparagales</taxon>
        <taxon>Orchidaceae</taxon>
        <taxon>Epidendroideae</taxon>
        <taxon>Malaxideae</taxon>
        <taxon>Dendrobiinae</taxon>
        <taxon>Dendrobium</taxon>
    </lineage>
</organism>
<evidence type="ECO:0000313" key="1">
    <source>
        <dbReference type="EMBL" id="PKU64087.1"/>
    </source>
</evidence>
<dbReference type="Proteomes" id="UP000233837">
    <property type="component" value="Unassembled WGS sequence"/>
</dbReference>
<proteinExistence type="predicted"/>
<reference evidence="1 2" key="1">
    <citation type="journal article" date="2016" name="Sci. Rep.">
        <title>The Dendrobium catenatum Lindl. genome sequence provides insights into polysaccharide synthase, floral development and adaptive evolution.</title>
        <authorList>
            <person name="Zhang G.Q."/>
            <person name="Xu Q."/>
            <person name="Bian C."/>
            <person name="Tsai W.C."/>
            <person name="Yeh C.M."/>
            <person name="Liu K.W."/>
            <person name="Yoshida K."/>
            <person name="Zhang L.S."/>
            <person name="Chang S.B."/>
            <person name="Chen F."/>
            <person name="Shi Y."/>
            <person name="Su Y.Y."/>
            <person name="Zhang Y.Q."/>
            <person name="Chen L.J."/>
            <person name="Yin Y."/>
            <person name="Lin M."/>
            <person name="Huang H."/>
            <person name="Deng H."/>
            <person name="Wang Z.W."/>
            <person name="Zhu S.L."/>
            <person name="Zhao X."/>
            <person name="Deng C."/>
            <person name="Niu S.C."/>
            <person name="Huang J."/>
            <person name="Wang M."/>
            <person name="Liu G.H."/>
            <person name="Yang H.J."/>
            <person name="Xiao X.J."/>
            <person name="Hsiao Y.Y."/>
            <person name="Wu W.L."/>
            <person name="Chen Y.Y."/>
            <person name="Mitsuda N."/>
            <person name="Ohme-Takagi M."/>
            <person name="Luo Y.B."/>
            <person name="Van de Peer Y."/>
            <person name="Liu Z.J."/>
        </authorList>
    </citation>
    <scope>NUCLEOTIDE SEQUENCE [LARGE SCALE GENOMIC DNA]</scope>
    <source>
        <tissue evidence="1">The whole plant</tissue>
    </source>
</reference>
<keyword evidence="2" id="KW-1185">Reference proteome</keyword>
<sequence length="257" mass="28478">MVAEGCRSSSPDDQNTSNIHPTKLTCDLIHGGSIGRCSSNQNLAIKKCPLVITKGRFVPSHKVILVLGKCNEQIESLDKKIQSSLTSPSKKWLEGVEDKAYLEALSSIGYKLKVSRFSNLPCVEVENQEILNSNLLNSKVDEGLISVVGNQTAVNQVTLPISDSTSVKIWSGKQHIVVKSFNQNLEENADSNVVKLDMNKVDENVKLLQNSLVVKVFEKGIPFSLCSIELRHQWEKFGKFHITSLGLDWILCSFHSN</sequence>
<reference evidence="1 2" key="2">
    <citation type="journal article" date="2017" name="Nature">
        <title>The Apostasia genome and the evolution of orchids.</title>
        <authorList>
            <person name="Zhang G.Q."/>
            <person name="Liu K.W."/>
            <person name="Li Z."/>
            <person name="Lohaus R."/>
            <person name="Hsiao Y.Y."/>
            <person name="Niu S.C."/>
            <person name="Wang J.Y."/>
            <person name="Lin Y.C."/>
            <person name="Xu Q."/>
            <person name="Chen L.J."/>
            <person name="Yoshida K."/>
            <person name="Fujiwara S."/>
            <person name="Wang Z.W."/>
            <person name="Zhang Y.Q."/>
            <person name="Mitsuda N."/>
            <person name="Wang M."/>
            <person name="Liu G.H."/>
            <person name="Pecoraro L."/>
            <person name="Huang H.X."/>
            <person name="Xiao X.J."/>
            <person name="Lin M."/>
            <person name="Wu X.Y."/>
            <person name="Wu W.L."/>
            <person name="Chen Y.Y."/>
            <person name="Chang S.B."/>
            <person name="Sakamoto S."/>
            <person name="Ohme-Takagi M."/>
            <person name="Yagi M."/>
            <person name="Zeng S.J."/>
            <person name="Shen C.Y."/>
            <person name="Yeh C.M."/>
            <person name="Luo Y.B."/>
            <person name="Tsai W.C."/>
            <person name="Van de Peer Y."/>
            <person name="Liu Z.J."/>
        </authorList>
    </citation>
    <scope>NUCLEOTIDE SEQUENCE [LARGE SCALE GENOMIC DNA]</scope>
    <source>
        <tissue evidence="1">The whole plant</tissue>
    </source>
</reference>
<dbReference type="AlphaFoldDB" id="A0A2I0VL01"/>